<keyword evidence="3" id="KW-1185">Reference proteome</keyword>
<gene>
    <name evidence="2" type="ORF">J2Z18_000607</name>
</gene>
<dbReference type="Proteomes" id="UP000706926">
    <property type="component" value="Unassembled WGS sequence"/>
</dbReference>
<evidence type="ECO:0000256" key="1">
    <source>
        <dbReference type="SAM" id="MobiDB-lite"/>
    </source>
</evidence>
<comment type="caution">
    <text evidence="2">The sequence shown here is derived from an EMBL/GenBank/DDBJ whole genome shotgun (WGS) entry which is preliminary data.</text>
</comment>
<feature type="compositionally biased region" description="Basic and acidic residues" evidence="1">
    <location>
        <begin position="1"/>
        <end position="30"/>
    </location>
</feature>
<evidence type="ECO:0000313" key="3">
    <source>
        <dbReference type="Proteomes" id="UP000706926"/>
    </source>
</evidence>
<accession>A0ABS4F5J3</accession>
<protein>
    <recommendedName>
        <fullName evidence="4">3-methyladenine DNA glycosylase</fullName>
    </recommendedName>
</protein>
<organism evidence="2 3">
    <name type="scientific">Paenibacillus lactis</name>
    <dbReference type="NCBI Taxonomy" id="228574"/>
    <lineage>
        <taxon>Bacteria</taxon>
        <taxon>Bacillati</taxon>
        <taxon>Bacillota</taxon>
        <taxon>Bacilli</taxon>
        <taxon>Bacillales</taxon>
        <taxon>Paenibacillaceae</taxon>
        <taxon>Paenibacillus</taxon>
    </lineage>
</organism>
<feature type="region of interest" description="Disordered" evidence="1">
    <location>
        <begin position="1"/>
        <end position="37"/>
    </location>
</feature>
<name>A0ABS4F5J3_9BACL</name>
<reference evidence="2 3" key="1">
    <citation type="submission" date="2021-03" db="EMBL/GenBank/DDBJ databases">
        <title>Genomic Encyclopedia of Type Strains, Phase IV (KMG-IV): sequencing the most valuable type-strain genomes for metagenomic binning, comparative biology and taxonomic classification.</title>
        <authorList>
            <person name="Goeker M."/>
        </authorList>
    </citation>
    <scope>NUCLEOTIDE SEQUENCE [LARGE SCALE GENOMIC DNA]</scope>
    <source>
        <strain evidence="2 3">DSM 15596</strain>
    </source>
</reference>
<evidence type="ECO:0000313" key="2">
    <source>
        <dbReference type="EMBL" id="MBP1891535.1"/>
    </source>
</evidence>
<dbReference type="EMBL" id="JAGGKI010000002">
    <property type="protein sequence ID" value="MBP1891535.1"/>
    <property type="molecule type" value="Genomic_DNA"/>
</dbReference>
<proteinExistence type="predicted"/>
<sequence>MSKNNSKEQEQQKRENKERRGEPIVDKKQDGINYPAT</sequence>
<evidence type="ECO:0008006" key="4">
    <source>
        <dbReference type="Google" id="ProtNLM"/>
    </source>
</evidence>